<protein>
    <submittedName>
        <fullName evidence="1">Uncharacterized protein</fullName>
    </submittedName>
</protein>
<reference evidence="1 2" key="1">
    <citation type="submission" date="2024-01" db="EMBL/GenBank/DDBJ databases">
        <title>The genomes of 5 underutilized Papilionoideae crops provide insights into root nodulation and disease resistanc.</title>
        <authorList>
            <person name="Jiang F."/>
        </authorList>
    </citation>
    <scope>NUCLEOTIDE SEQUENCE [LARGE SCALE GENOMIC DNA]</scope>
    <source>
        <strain evidence="1">LVBAO_FW01</strain>
        <tissue evidence="1">Leaves</tissue>
    </source>
</reference>
<name>A0AAN9L5J8_CANGL</name>
<evidence type="ECO:0000313" key="1">
    <source>
        <dbReference type="EMBL" id="KAK7329111.1"/>
    </source>
</evidence>
<gene>
    <name evidence="1" type="ORF">VNO77_23257</name>
</gene>
<dbReference type="AlphaFoldDB" id="A0AAN9L5J8"/>
<proteinExistence type="predicted"/>
<dbReference type="EMBL" id="JAYMYQ010000005">
    <property type="protein sequence ID" value="KAK7329111.1"/>
    <property type="molecule type" value="Genomic_DNA"/>
</dbReference>
<dbReference type="Proteomes" id="UP001367508">
    <property type="component" value="Unassembled WGS sequence"/>
</dbReference>
<keyword evidence="2" id="KW-1185">Reference proteome</keyword>
<accession>A0AAN9L5J8</accession>
<comment type="caution">
    <text evidence="1">The sequence shown here is derived from an EMBL/GenBank/DDBJ whole genome shotgun (WGS) entry which is preliminary data.</text>
</comment>
<sequence>MSTTTTPKKLKKRVILSPLNHAIVCYGRILVHVAKISYERIDNEVVLSSQGDYKSTPDYLELEAYGKI</sequence>
<organism evidence="1 2">
    <name type="scientific">Canavalia gladiata</name>
    <name type="common">Sword bean</name>
    <name type="synonym">Dolichos gladiatus</name>
    <dbReference type="NCBI Taxonomy" id="3824"/>
    <lineage>
        <taxon>Eukaryota</taxon>
        <taxon>Viridiplantae</taxon>
        <taxon>Streptophyta</taxon>
        <taxon>Embryophyta</taxon>
        <taxon>Tracheophyta</taxon>
        <taxon>Spermatophyta</taxon>
        <taxon>Magnoliopsida</taxon>
        <taxon>eudicotyledons</taxon>
        <taxon>Gunneridae</taxon>
        <taxon>Pentapetalae</taxon>
        <taxon>rosids</taxon>
        <taxon>fabids</taxon>
        <taxon>Fabales</taxon>
        <taxon>Fabaceae</taxon>
        <taxon>Papilionoideae</taxon>
        <taxon>50 kb inversion clade</taxon>
        <taxon>NPAAA clade</taxon>
        <taxon>indigoferoid/millettioid clade</taxon>
        <taxon>Phaseoleae</taxon>
        <taxon>Canavalia</taxon>
    </lineage>
</organism>
<evidence type="ECO:0000313" key="2">
    <source>
        <dbReference type="Proteomes" id="UP001367508"/>
    </source>
</evidence>